<name>A0A2R4P1U0_9BACT</name>
<feature type="compositionally biased region" description="Basic and acidic residues" evidence="1">
    <location>
        <begin position="166"/>
        <end position="180"/>
    </location>
</feature>
<gene>
    <name evidence="3" type="ORF">CCS77_1320</name>
</gene>
<dbReference type="PANTHER" id="PTHR30105">
    <property type="entry name" value="UNCHARACTERIZED YIBQ-RELATED"/>
    <property type="match status" value="1"/>
</dbReference>
<feature type="compositionally biased region" description="Basic and acidic residues" evidence="1">
    <location>
        <begin position="52"/>
        <end position="90"/>
    </location>
</feature>
<evidence type="ECO:0000313" key="4">
    <source>
        <dbReference type="Proteomes" id="UP000241854"/>
    </source>
</evidence>
<feature type="transmembrane region" description="Helical" evidence="2">
    <location>
        <begin position="23"/>
        <end position="44"/>
    </location>
</feature>
<feature type="compositionally biased region" description="Basic and acidic residues" evidence="1">
    <location>
        <begin position="216"/>
        <end position="251"/>
    </location>
</feature>
<protein>
    <recommendedName>
        <fullName evidence="5">Divergent polysaccharide deacetylase</fullName>
    </recommendedName>
</protein>
<dbReference type="InterPro" id="IPR011330">
    <property type="entry name" value="Glyco_hydro/deAcase_b/a-brl"/>
</dbReference>
<organism evidence="3 4">
    <name type="scientific">Campylobacter concisus</name>
    <dbReference type="NCBI Taxonomy" id="199"/>
    <lineage>
        <taxon>Bacteria</taxon>
        <taxon>Pseudomonadati</taxon>
        <taxon>Campylobacterota</taxon>
        <taxon>Epsilonproteobacteria</taxon>
        <taxon>Campylobacterales</taxon>
        <taxon>Campylobacteraceae</taxon>
        <taxon>Campylobacter</taxon>
    </lineage>
</organism>
<dbReference type="CDD" id="cd10936">
    <property type="entry name" value="CE4_DAC2"/>
    <property type="match status" value="1"/>
</dbReference>
<dbReference type="AlphaFoldDB" id="A0A2R4P1U0"/>
<feature type="region of interest" description="Disordered" evidence="1">
    <location>
        <begin position="200"/>
        <end position="251"/>
    </location>
</feature>
<evidence type="ECO:0000256" key="2">
    <source>
        <dbReference type="SAM" id="Phobius"/>
    </source>
</evidence>
<proteinExistence type="predicted"/>
<keyword evidence="2" id="KW-1133">Transmembrane helix</keyword>
<keyword evidence="2" id="KW-0472">Membrane</keyword>
<dbReference type="PANTHER" id="PTHR30105:SF2">
    <property type="entry name" value="DIVERGENT POLYSACCHARIDE DEACETYLASE SUPERFAMILY"/>
    <property type="match status" value="1"/>
</dbReference>
<dbReference type="Pfam" id="PF04748">
    <property type="entry name" value="Polysacc_deac_2"/>
    <property type="match status" value="1"/>
</dbReference>
<evidence type="ECO:0000256" key="1">
    <source>
        <dbReference type="SAM" id="MobiDB-lite"/>
    </source>
</evidence>
<evidence type="ECO:0000313" key="3">
    <source>
        <dbReference type="EMBL" id="AVX44381.1"/>
    </source>
</evidence>
<dbReference type="Proteomes" id="UP000241854">
    <property type="component" value="Chromosome"/>
</dbReference>
<dbReference type="EMBL" id="CP021642">
    <property type="protein sequence ID" value="AVX44381.1"/>
    <property type="molecule type" value="Genomic_DNA"/>
</dbReference>
<accession>A0A2R4P1U0</accession>
<dbReference type="GO" id="GO:0005975">
    <property type="term" value="P:carbohydrate metabolic process"/>
    <property type="evidence" value="ECO:0007669"/>
    <property type="project" value="InterPro"/>
</dbReference>
<feature type="region of interest" description="Disordered" evidence="1">
    <location>
        <begin position="52"/>
        <end position="147"/>
    </location>
</feature>
<dbReference type="Gene3D" id="3.20.20.370">
    <property type="entry name" value="Glycoside hydrolase/deacetylase"/>
    <property type="match status" value="1"/>
</dbReference>
<dbReference type="RefSeq" id="WP_107916927.1">
    <property type="nucleotide sequence ID" value="NZ_CP021642.1"/>
</dbReference>
<reference evidence="3 4" key="1">
    <citation type="journal article" date="2018" name="Emerg. Microbes Infect.">
        <title>Genomic analysis of oral Campylobacter concisus strains identified a potential bacterial molecular marker associated with active Crohn's disease.</title>
        <authorList>
            <person name="Liu F."/>
            <person name="Ma R."/>
            <person name="Tay C.Y.A."/>
            <person name="Octavia S."/>
            <person name="Lan R."/>
            <person name="Chung H.K.L."/>
            <person name="Riordan S.M."/>
            <person name="Grimm M.C."/>
            <person name="Leong R.W."/>
            <person name="Tanaka M.M."/>
            <person name="Connor S."/>
            <person name="Zhang L."/>
        </authorList>
    </citation>
    <scope>NUCLEOTIDE SEQUENCE [LARGE SCALE GENOMIC DNA]</scope>
    <source>
        <strain evidence="3 4">P2CDO4</strain>
    </source>
</reference>
<feature type="region of interest" description="Disordered" evidence="1">
    <location>
        <begin position="161"/>
        <end position="182"/>
    </location>
</feature>
<feature type="compositionally biased region" description="Basic and acidic residues" evidence="1">
    <location>
        <begin position="101"/>
        <end position="146"/>
    </location>
</feature>
<keyword evidence="2" id="KW-0812">Transmembrane</keyword>
<sequence>MSEKKTTKKRPAKKSAGRSYNKIFLGIGVIAAILIVALIAALSIKNKDVEQISKVNEPKSEKQISKKDEQKVASKDKKQEYEKRKYPLKFDEDENLSKIFTDPKHKSELALKPKTEPKEQKKITPETKSEVKVETKKEEPKKEQNDTKNLLANLYKNMQSSADAISEAKSEEKPEQKVEQVIEPFYAGKNEIKTEIKTETKTEQNKSVEANLSIKENLKHSEILKPEPTKKSEVEPSNKAKKQIYSEKQQKESAKKDDFAVVPFTPNSSVKGRAKLVLIIDDVATFEHASMVKSIGLKITPSIFPATKTHPDTPNIARTFEFYMIHLPMQAKHFDSPEIGTLTVNESFESMHEKIKKIRKDFPRAKYTNNHTGSRFTSDYDAMDKAYRALIEQGFIFVDSKTIAQTAVARAAKKYNQPYISRDIFLDDDPSASAVRRELVAAVNLAKKRGYAIAIGHPKKNTIAVIKASKNNILKDVEVVYLKDIL</sequence>
<evidence type="ECO:0008006" key="5">
    <source>
        <dbReference type="Google" id="ProtNLM"/>
    </source>
</evidence>
<dbReference type="SUPFAM" id="SSF88713">
    <property type="entry name" value="Glycoside hydrolase/deacetylase"/>
    <property type="match status" value="1"/>
</dbReference>
<dbReference type="InterPro" id="IPR006837">
    <property type="entry name" value="Divergent_DAC"/>
</dbReference>